<gene>
    <name evidence="1" type="ORF">EV182_001703</name>
</gene>
<proteinExistence type="predicted"/>
<dbReference type="Proteomes" id="UP001145114">
    <property type="component" value="Unassembled WGS sequence"/>
</dbReference>
<name>A0ACC1HJB5_9FUNG</name>
<evidence type="ECO:0000313" key="1">
    <source>
        <dbReference type="EMBL" id="KAJ1675218.1"/>
    </source>
</evidence>
<dbReference type="EMBL" id="JAMZIH010005420">
    <property type="protein sequence ID" value="KAJ1675218.1"/>
    <property type="molecule type" value="Genomic_DNA"/>
</dbReference>
<comment type="caution">
    <text evidence="1">The sequence shown here is derived from an EMBL/GenBank/DDBJ whole genome shotgun (WGS) entry which is preliminary data.</text>
</comment>
<organism evidence="1 2">
    <name type="scientific">Spiromyces aspiralis</name>
    <dbReference type="NCBI Taxonomy" id="68401"/>
    <lineage>
        <taxon>Eukaryota</taxon>
        <taxon>Fungi</taxon>
        <taxon>Fungi incertae sedis</taxon>
        <taxon>Zoopagomycota</taxon>
        <taxon>Kickxellomycotina</taxon>
        <taxon>Kickxellomycetes</taxon>
        <taxon>Kickxellales</taxon>
        <taxon>Kickxellaceae</taxon>
        <taxon>Spiromyces</taxon>
    </lineage>
</organism>
<feature type="non-terminal residue" evidence="1">
    <location>
        <position position="124"/>
    </location>
</feature>
<protein>
    <submittedName>
        <fullName evidence="1">Uncharacterized protein</fullName>
    </submittedName>
</protein>
<evidence type="ECO:0000313" key="2">
    <source>
        <dbReference type="Proteomes" id="UP001145114"/>
    </source>
</evidence>
<reference evidence="1" key="1">
    <citation type="submission" date="2022-06" db="EMBL/GenBank/DDBJ databases">
        <title>Phylogenomic reconstructions and comparative analyses of Kickxellomycotina fungi.</title>
        <authorList>
            <person name="Reynolds N.K."/>
            <person name="Stajich J.E."/>
            <person name="Barry K."/>
            <person name="Grigoriev I.V."/>
            <person name="Crous P."/>
            <person name="Smith M.E."/>
        </authorList>
    </citation>
    <scope>NUCLEOTIDE SEQUENCE</scope>
    <source>
        <strain evidence="1">RSA 2271</strain>
    </source>
</reference>
<accession>A0ACC1HJB5</accession>
<sequence length="124" mass="13223">MFTTPVARSKRRPANAASTVRRGELPAFSTNLRRDNATVAGDPQGKPSTRPHVASVFDTLGRGKNFLYKDSTAERVSPFRASATGASGSDDEGSKKVSSLPQPPPWLNPRLERKASPAGDSEDG</sequence>
<keyword evidence="2" id="KW-1185">Reference proteome</keyword>